<evidence type="ECO:0000256" key="6">
    <source>
        <dbReference type="SAM" id="MobiDB-lite"/>
    </source>
</evidence>
<dbReference type="PANTHER" id="PTHR13260:SF0">
    <property type="entry name" value="ANAPHASE-PROMOTING COMPLEX SUBUNIT 4"/>
    <property type="match status" value="1"/>
</dbReference>
<evidence type="ECO:0000256" key="2">
    <source>
        <dbReference type="ARBA" id="ARBA00022618"/>
    </source>
</evidence>
<keyword evidence="10" id="KW-1185">Reference proteome</keyword>
<evidence type="ECO:0000313" key="10">
    <source>
        <dbReference type="Proteomes" id="UP000019335"/>
    </source>
</evidence>
<dbReference type="PANTHER" id="PTHR13260">
    <property type="entry name" value="ANAPHASE PROMOTING COMPLEX SUBUNIT 4 APC4"/>
    <property type="match status" value="1"/>
</dbReference>
<proteinExistence type="predicted"/>
<dbReference type="Proteomes" id="UP000019335">
    <property type="component" value="Chromosome 6"/>
</dbReference>
<dbReference type="Pfam" id="PF12894">
    <property type="entry name" value="ANAPC4_WD40"/>
    <property type="match status" value="1"/>
</dbReference>
<dbReference type="InterPro" id="IPR015943">
    <property type="entry name" value="WD40/YVTN_repeat-like_dom_sf"/>
</dbReference>
<dbReference type="SUPFAM" id="SSF117289">
    <property type="entry name" value="Nucleoporin domain"/>
    <property type="match status" value="1"/>
</dbReference>
<comment type="caution">
    <text evidence="9">The sequence shown here is derived from an EMBL/GenBank/DDBJ whole genome shotgun (WGS) entry which is preliminary data.</text>
</comment>
<dbReference type="GO" id="GO:0031145">
    <property type="term" value="P:anaphase-promoting complex-dependent catabolic process"/>
    <property type="evidence" value="ECO:0007669"/>
    <property type="project" value="InterPro"/>
</dbReference>
<dbReference type="GO" id="GO:0070979">
    <property type="term" value="P:protein K11-linked ubiquitination"/>
    <property type="evidence" value="ECO:0007669"/>
    <property type="project" value="TreeGrafter"/>
</dbReference>
<evidence type="ECO:0000256" key="3">
    <source>
        <dbReference type="ARBA" id="ARBA00022776"/>
    </source>
</evidence>
<evidence type="ECO:0000259" key="7">
    <source>
        <dbReference type="Pfam" id="PF12894"/>
    </source>
</evidence>
<dbReference type="Pfam" id="PF12896">
    <property type="entry name" value="ANAPC4"/>
    <property type="match status" value="1"/>
</dbReference>
<feature type="region of interest" description="Disordered" evidence="6">
    <location>
        <begin position="570"/>
        <end position="592"/>
    </location>
</feature>
<dbReference type="Gene3D" id="2.130.10.10">
    <property type="entry name" value="YVTN repeat-like/Quinoprotein amine dehydrogenase"/>
    <property type="match status" value="1"/>
</dbReference>
<keyword evidence="3" id="KW-0498">Mitosis</keyword>
<dbReference type="EMBL" id="AZIL01000430">
    <property type="protein sequence ID" value="EWM27580.1"/>
    <property type="molecule type" value="Genomic_DNA"/>
</dbReference>
<feature type="region of interest" description="Disordered" evidence="6">
    <location>
        <begin position="254"/>
        <end position="280"/>
    </location>
</feature>
<gene>
    <name evidence="9" type="ORF">Naga_100015g24</name>
</gene>
<sequence length="940" mass="101174">MQSQHEGMKSARMQPPTFHSQAFSVLHEKSIAVSKVELCPKMDLLALLRTDGSVVVLRTISWQRLNTLPAATLQDEKRVTAMSWSPDGNVLALGHAQGAISFLDVEKGERARQPLGARPASTVQQGVEALQWFTQQREPATMSSEDWEKNLTQAAGKYYLDRDAVFWEELPPLGLQSGSFAVPRHVKQGSIEAKLAAGVASLDVLVACFQGGHILVFSSGLLPVVSLRLRDFFPPTPAPSLADENGRHIGVTSPASIRQARTNVQPTPSPAKPASSPPSILLDHPSQSFLPRAASPTLSPPALSVQSLAASRDLSAMVFTIAAGEGSRGGVSTLVVPTAVLWTHRHQLRPLTVELAAVSGLVSHLLEALDMAERQWNESVRTLDIKLELLNGLLRDYACEASAREALLSFVLSGVACPALSQYLSQNGSEPQQQNMFRLLKTMDDKIAGVEGLLREQVARVGEMIAFRAVKLRGLARSGPDYQALGLSTSALSALIKAAGDLSVKAEETLREVQRARQNIKVFVLWLLDTMQHLPPTGTEEPPAASKRLTFRHSTKHTRMLLSFLRKPVAASAPTDSEDAPGEKRAAGPTGNTEAVIAVHISSYFKDQPLPMPPSRIMTTSAPARSPGSCDAVDGGAKEGAKGLASVSLRTQVKWVLARFEAVFRRPMEAITDRLSSPYVLLLSQGPLASPPSLYAPARSDPSRILMAAVSSGGARTIVLSIEVGALASRMRLGAETPNGIPHVEVTGLSLDAPAGFSFQQAALYGSRPHIPSSNPESIVLLVRENVQPFEIRTPAELWKLPLTSLLTHLNPVDKEGGARACLLDGQGARSLLPWEMVSNVRTRQVAAVAPRKLALAVTGCRGIACVTSESNFLLLADLEEDEDEDEEEEGNEGEGQGVGRVTRLQEQLDGLTNEVMQVESTMRMEIVQGEENEDAKSAC</sequence>
<keyword evidence="5" id="KW-0131">Cell cycle</keyword>
<feature type="domain" description="Anaphase-promoting complex subunit 4-like WD40" evidence="7">
    <location>
        <begin position="37"/>
        <end position="113"/>
    </location>
</feature>
<dbReference type="GO" id="GO:0034399">
    <property type="term" value="C:nuclear periphery"/>
    <property type="evidence" value="ECO:0007669"/>
    <property type="project" value="TreeGrafter"/>
</dbReference>
<dbReference type="AlphaFoldDB" id="W7TKH5"/>
<evidence type="ECO:0000256" key="1">
    <source>
        <dbReference type="ARBA" id="ARBA00016067"/>
    </source>
</evidence>
<name>W7TKH5_9STRA</name>
<feature type="domain" description="Anaphase-promoting complex subunit 4 long" evidence="8">
    <location>
        <begin position="338"/>
        <end position="533"/>
    </location>
</feature>
<protein>
    <recommendedName>
        <fullName evidence="1">Anaphase-promoting complex subunit 4</fullName>
    </recommendedName>
</protein>
<dbReference type="GO" id="GO:0051301">
    <property type="term" value="P:cell division"/>
    <property type="evidence" value="ECO:0007669"/>
    <property type="project" value="UniProtKB-KW"/>
</dbReference>
<accession>W7TKH5</accession>
<reference evidence="9 10" key="1">
    <citation type="journal article" date="2014" name="Mol. Plant">
        <title>Chromosome Scale Genome Assembly and Transcriptome Profiling of Nannochloropsis gaditana in Nitrogen Depletion.</title>
        <authorList>
            <person name="Corteggiani Carpinelli E."/>
            <person name="Telatin A."/>
            <person name="Vitulo N."/>
            <person name="Forcato C."/>
            <person name="D'Angelo M."/>
            <person name="Schiavon R."/>
            <person name="Vezzi A."/>
            <person name="Giacometti G.M."/>
            <person name="Morosinotto T."/>
            <person name="Valle G."/>
        </authorList>
    </citation>
    <scope>NUCLEOTIDE SEQUENCE [LARGE SCALE GENOMIC DNA]</scope>
    <source>
        <strain evidence="9 10">B-31</strain>
    </source>
</reference>
<dbReference type="OrthoDB" id="2110451at2759"/>
<dbReference type="InterPro" id="IPR024789">
    <property type="entry name" value="APC4"/>
</dbReference>
<evidence type="ECO:0000313" key="9">
    <source>
        <dbReference type="EMBL" id="EWM27580.1"/>
    </source>
</evidence>
<keyword evidence="2" id="KW-0132">Cell division</keyword>
<evidence type="ECO:0000256" key="5">
    <source>
        <dbReference type="ARBA" id="ARBA00023306"/>
    </source>
</evidence>
<feature type="region of interest" description="Disordered" evidence="6">
    <location>
        <begin position="881"/>
        <end position="905"/>
    </location>
</feature>
<dbReference type="GO" id="GO:0005680">
    <property type="term" value="C:anaphase-promoting complex"/>
    <property type="evidence" value="ECO:0007669"/>
    <property type="project" value="InterPro"/>
</dbReference>
<feature type="compositionally biased region" description="Polar residues" evidence="6">
    <location>
        <begin position="254"/>
        <end position="265"/>
    </location>
</feature>
<feature type="compositionally biased region" description="Acidic residues" evidence="6">
    <location>
        <begin position="881"/>
        <end position="893"/>
    </location>
</feature>
<dbReference type="InterPro" id="IPR024977">
    <property type="entry name" value="Apc4-like_WD40_dom"/>
</dbReference>
<evidence type="ECO:0000256" key="4">
    <source>
        <dbReference type="ARBA" id="ARBA00022786"/>
    </source>
</evidence>
<evidence type="ECO:0000259" key="8">
    <source>
        <dbReference type="Pfam" id="PF12896"/>
    </source>
</evidence>
<keyword evidence="4" id="KW-0833">Ubl conjugation pathway</keyword>
<dbReference type="InterPro" id="IPR024790">
    <property type="entry name" value="APC4_long_dom"/>
</dbReference>
<organism evidence="9 10">
    <name type="scientific">Nannochloropsis gaditana</name>
    <dbReference type="NCBI Taxonomy" id="72520"/>
    <lineage>
        <taxon>Eukaryota</taxon>
        <taxon>Sar</taxon>
        <taxon>Stramenopiles</taxon>
        <taxon>Ochrophyta</taxon>
        <taxon>Eustigmatophyceae</taxon>
        <taxon>Eustigmatales</taxon>
        <taxon>Monodopsidaceae</taxon>
        <taxon>Nannochloropsis</taxon>
    </lineage>
</organism>